<gene>
    <name evidence="1" type="ORF">MKP09_00715</name>
</gene>
<comment type="caution">
    <text evidence="1">The sequence shown here is derived from an EMBL/GenBank/DDBJ whole genome shotgun (WGS) entry which is preliminary data.</text>
</comment>
<proteinExistence type="predicted"/>
<organism evidence="1 2">
    <name type="scientific">Niabella ginsengisoli</name>
    <dbReference type="NCBI Taxonomy" id="522298"/>
    <lineage>
        <taxon>Bacteria</taxon>
        <taxon>Pseudomonadati</taxon>
        <taxon>Bacteroidota</taxon>
        <taxon>Chitinophagia</taxon>
        <taxon>Chitinophagales</taxon>
        <taxon>Chitinophagaceae</taxon>
        <taxon>Niabella</taxon>
    </lineage>
</organism>
<reference evidence="1 2" key="1">
    <citation type="submission" date="2022-02" db="EMBL/GenBank/DDBJ databases">
        <authorList>
            <person name="Min J."/>
        </authorList>
    </citation>
    <scope>NUCLEOTIDE SEQUENCE [LARGE SCALE GENOMIC DNA]</scope>
    <source>
        <strain evidence="1 2">GR10-1</strain>
    </source>
</reference>
<dbReference type="Proteomes" id="UP001202248">
    <property type="component" value="Unassembled WGS sequence"/>
</dbReference>
<dbReference type="EMBL" id="JAKWBL010000001">
    <property type="protein sequence ID" value="MCH5596552.1"/>
    <property type="molecule type" value="Genomic_DNA"/>
</dbReference>
<dbReference type="RefSeq" id="WP_240825659.1">
    <property type="nucleotide sequence ID" value="NZ_JAKWBL010000001.1"/>
</dbReference>
<keyword evidence="2" id="KW-1185">Reference proteome</keyword>
<sequence>MYDIPVRKLGLPISLSEFVNPVKMATINKLITKAIIVKKNPLLEKFLIKLMVAI</sequence>
<protein>
    <submittedName>
        <fullName evidence="1">Uncharacterized protein</fullName>
    </submittedName>
</protein>
<name>A0ABS9SDW9_9BACT</name>
<evidence type="ECO:0000313" key="1">
    <source>
        <dbReference type="EMBL" id="MCH5596552.1"/>
    </source>
</evidence>
<accession>A0ABS9SDW9</accession>
<evidence type="ECO:0000313" key="2">
    <source>
        <dbReference type="Proteomes" id="UP001202248"/>
    </source>
</evidence>